<reference evidence="13 14" key="1">
    <citation type="submission" date="2024-05" db="EMBL/GenBank/DDBJ databases">
        <title>Genetic variation in Jamaican populations of the coffee berry borer (Hypothenemus hampei).</title>
        <authorList>
            <person name="Errbii M."/>
            <person name="Myrie A."/>
        </authorList>
    </citation>
    <scope>NUCLEOTIDE SEQUENCE [LARGE SCALE GENOMIC DNA]</scope>
    <source>
        <strain evidence="13">JA-Hopewell-2020-01-JO</strain>
        <tissue evidence="13">Whole body</tissue>
    </source>
</reference>
<evidence type="ECO:0000259" key="11">
    <source>
        <dbReference type="SMART" id="SM00484"/>
    </source>
</evidence>
<evidence type="ECO:0000256" key="9">
    <source>
        <dbReference type="ARBA" id="ARBA00023242"/>
    </source>
</evidence>
<evidence type="ECO:0000256" key="5">
    <source>
        <dbReference type="ARBA" id="ARBA00022763"/>
    </source>
</evidence>
<keyword evidence="14" id="KW-1185">Reference proteome</keyword>
<dbReference type="GO" id="GO:0008821">
    <property type="term" value="F:crossover junction DNA endonuclease activity"/>
    <property type="evidence" value="ECO:0007669"/>
    <property type="project" value="UniProtKB-ARBA"/>
</dbReference>
<keyword evidence="4" id="KW-0255">Endonuclease</keyword>
<dbReference type="InterPro" id="IPR041012">
    <property type="entry name" value="GEN_chromo"/>
</dbReference>
<dbReference type="InterPro" id="IPR006085">
    <property type="entry name" value="XPG_DNA_repair_N"/>
</dbReference>
<dbReference type="PANTHER" id="PTHR11081">
    <property type="entry name" value="FLAP ENDONUCLEASE FAMILY MEMBER"/>
    <property type="match status" value="1"/>
</dbReference>
<evidence type="ECO:0000256" key="4">
    <source>
        <dbReference type="ARBA" id="ARBA00022759"/>
    </source>
</evidence>
<evidence type="ECO:0000259" key="12">
    <source>
        <dbReference type="SMART" id="SM00485"/>
    </source>
</evidence>
<dbReference type="Gene3D" id="3.40.50.1010">
    <property type="entry name" value="5'-nuclease"/>
    <property type="match status" value="1"/>
</dbReference>
<organism evidence="13 14">
    <name type="scientific">Hypothenemus hampei</name>
    <name type="common">Coffee berry borer</name>
    <dbReference type="NCBI Taxonomy" id="57062"/>
    <lineage>
        <taxon>Eukaryota</taxon>
        <taxon>Metazoa</taxon>
        <taxon>Ecdysozoa</taxon>
        <taxon>Arthropoda</taxon>
        <taxon>Hexapoda</taxon>
        <taxon>Insecta</taxon>
        <taxon>Pterygota</taxon>
        <taxon>Neoptera</taxon>
        <taxon>Endopterygota</taxon>
        <taxon>Coleoptera</taxon>
        <taxon>Polyphaga</taxon>
        <taxon>Cucujiformia</taxon>
        <taxon>Curculionidae</taxon>
        <taxon>Scolytinae</taxon>
        <taxon>Hypothenemus</taxon>
    </lineage>
</organism>
<dbReference type="PANTHER" id="PTHR11081:SF70">
    <property type="entry name" value="FLAP ENDONUCLEASE GEN HOMOLOG 1"/>
    <property type="match status" value="1"/>
</dbReference>
<evidence type="ECO:0000256" key="1">
    <source>
        <dbReference type="ARBA" id="ARBA00001946"/>
    </source>
</evidence>
<dbReference type="SUPFAM" id="SSF47807">
    <property type="entry name" value="5' to 3' exonuclease, C-terminal subdomain"/>
    <property type="match status" value="1"/>
</dbReference>
<sequence>MGIKHLWTILTPFCDRKPLYELGGKTVAIDLSCWICEAQNIADYQVQPRMYLRNLYFRTCYLLLLDVHLVFVLEGKAPELKYETIAARNAIQFKGAKPKTQGVKTGKDRTRFHFVLKQCEEMLSYMGIACIKGKGEAESLCASLNADGLVDGCISQDSDCFAYGAHVVYRNFSISTQGKQAASGGSVDIYDIRKAKDNLDLGRNKVIAMALLIGSDYSDGIYGIGKDSVMKFFETLRDDEVLNRLRSWRSEGVKYETMENQLNDKNTCTSCGHNGKLQSHTRLGCRSCRTAKGCDSQYKNERLNMKNEISMRSKALQDPNFPSDLLINEFLQSKDNVKQLDLTWKRPDVVNFVKFTVKFLQWEELYAFEKILPVLTRWQCRNNRKELCTLEPQRIKKIRNPKGVPSFEIIWKDPIGNLNKLIPEEQLCNVDMEKLWSTIEPQTLVEQAYPKLVEAFNLSKVKPKGKRKKVTKIDELTEQLGNVSITPKPVVKKPRKPRKKVNNCTVEQLNSSLNALSLEKNNSRAPKQILQTLDGFLKQKKVSTPVKTLEVDFNLSRFGDESDLDVSDIIENMVSTGRAAKELHNLAKEYLKQECKDEAICLDDFSKDTDLFEAEFNRTFKNFSSSNSDSE</sequence>
<dbReference type="InterPro" id="IPR036279">
    <property type="entry name" value="5-3_exonuclease_C_sf"/>
</dbReference>
<evidence type="ECO:0000256" key="7">
    <source>
        <dbReference type="ARBA" id="ARBA00022842"/>
    </source>
</evidence>
<evidence type="ECO:0000256" key="8">
    <source>
        <dbReference type="ARBA" id="ARBA00023204"/>
    </source>
</evidence>
<evidence type="ECO:0008006" key="15">
    <source>
        <dbReference type="Google" id="ProtNLM"/>
    </source>
</evidence>
<evidence type="ECO:0000256" key="10">
    <source>
        <dbReference type="ARBA" id="ARBA00038112"/>
    </source>
</evidence>
<dbReference type="CDD" id="cd09869">
    <property type="entry name" value="PIN_GEN1"/>
    <property type="match status" value="1"/>
</dbReference>
<dbReference type="Pfam" id="PF00752">
    <property type="entry name" value="XPG_N"/>
    <property type="match status" value="1"/>
</dbReference>
<keyword evidence="7" id="KW-0460">Magnesium</keyword>
<feature type="domain" description="XPG-I" evidence="11">
    <location>
        <begin position="124"/>
        <end position="201"/>
    </location>
</feature>
<dbReference type="FunFam" id="1.10.150.20:FF:000030">
    <property type="entry name" value="Flap endonuclease GEN-like 1"/>
    <property type="match status" value="1"/>
</dbReference>
<dbReference type="Pfam" id="PF00867">
    <property type="entry name" value="XPG_I"/>
    <property type="match status" value="1"/>
</dbReference>
<dbReference type="GO" id="GO:0006281">
    <property type="term" value="P:DNA repair"/>
    <property type="evidence" value="ECO:0007669"/>
    <property type="project" value="UniProtKB-KW"/>
</dbReference>
<dbReference type="EMBL" id="JBDJPC010000005">
    <property type="protein sequence ID" value="KAL1501469.1"/>
    <property type="molecule type" value="Genomic_DNA"/>
</dbReference>
<dbReference type="InterPro" id="IPR006086">
    <property type="entry name" value="XPG-I_dom"/>
</dbReference>
<keyword evidence="9" id="KW-0539">Nucleus</keyword>
<evidence type="ECO:0000256" key="6">
    <source>
        <dbReference type="ARBA" id="ARBA00022801"/>
    </source>
</evidence>
<comment type="cofactor">
    <cofactor evidence="1">
        <name>Mg(2+)</name>
        <dbReference type="ChEBI" id="CHEBI:18420"/>
    </cofactor>
</comment>
<dbReference type="InterPro" id="IPR006084">
    <property type="entry name" value="XPG/Rad2"/>
</dbReference>
<feature type="domain" description="XPG N-terminal" evidence="12">
    <location>
        <begin position="1"/>
        <end position="95"/>
    </location>
</feature>
<dbReference type="Pfam" id="PF18704">
    <property type="entry name" value="Chromo_2"/>
    <property type="match status" value="1"/>
</dbReference>
<dbReference type="SMART" id="SM00485">
    <property type="entry name" value="XPGN"/>
    <property type="match status" value="1"/>
</dbReference>
<keyword evidence="3" id="KW-0479">Metal-binding</keyword>
<dbReference type="GO" id="GO:0046872">
    <property type="term" value="F:metal ion binding"/>
    <property type="evidence" value="ECO:0007669"/>
    <property type="project" value="UniProtKB-KW"/>
</dbReference>
<dbReference type="PRINTS" id="PR00853">
    <property type="entry name" value="XPGRADSUPER"/>
</dbReference>
<accession>A0ABD1ERR4</accession>
<name>A0ABD1ERR4_HYPHA</name>
<proteinExistence type="inferred from homology"/>
<keyword evidence="8" id="KW-0234">DNA repair</keyword>
<keyword evidence="5" id="KW-0227">DNA damage</keyword>
<dbReference type="InterPro" id="IPR029060">
    <property type="entry name" value="PIN-like_dom_sf"/>
</dbReference>
<dbReference type="AlphaFoldDB" id="A0ABD1ERR4"/>
<dbReference type="Proteomes" id="UP001566132">
    <property type="component" value="Unassembled WGS sequence"/>
</dbReference>
<protein>
    <recommendedName>
        <fullName evidence="15">Flap endonuclease GEN</fullName>
    </recommendedName>
</protein>
<dbReference type="GO" id="GO:0017108">
    <property type="term" value="F:5'-flap endonuclease activity"/>
    <property type="evidence" value="ECO:0007669"/>
    <property type="project" value="UniProtKB-ARBA"/>
</dbReference>
<evidence type="ECO:0000313" key="14">
    <source>
        <dbReference type="Proteomes" id="UP001566132"/>
    </source>
</evidence>
<keyword evidence="6" id="KW-0378">Hydrolase</keyword>
<dbReference type="SMART" id="SM00484">
    <property type="entry name" value="XPGI"/>
    <property type="match status" value="1"/>
</dbReference>
<keyword evidence="2" id="KW-0540">Nuclease</keyword>
<evidence type="ECO:0000256" key="3">
    <source>
        <dbReference type="ARBA" id="ARBA00022723"/>
    </source>
</evidence>
<dbReference type="SUPFAM" id="SSF88723">
    <property type="entry name" value="PIN domain-like"/>
    <property type="match status" value="1"/>
</dbReference>
<dbReference type="Gene3D" id="1.10.150.20">
    <property type="entry name" value="5' to 3' exonuclease, C-terminal subdomain"/>
    <property type="match status" value="1"/>
</dbReference>
<gene>
    <name evidence="13" type="ORF">ABEB36_006786</name>
</gene>
<evidence type="ECO:0000256" key="2">
    <source>
        <dbReference type="ARBA" id="ARBA00022722"/>
    </source>
</evidence>
<comment type="similarity">
    <text evidence="10">Belongs to the XPG/RAD2 endonuclease family. GEN subfamily.</text>
</comment>
<evidence type="ECO:0000313" key="13">
    <source>
        <dbReference type="EMBL" id="KAL1501469.1"/>
    </source>
</evidence>
<dbReference type="GO" id="GO:0000400">
    <property type="term" value="F:four-way junction DNA binding"/>
    <property type="evidence" value="ECO:0007669"/>
    <property type="project" value="UniProtKB-ARBA"/>
</dbReference>
<comment type="caution">
    <text evidence="13">The sequence shown here is derived from an EMBL/GenBank/DDBJ whole genome shotgun (WGS) entry which is preliminary data.</text>
</comment>